<comment type="caution">
    <text evidence="2">The sequence shown here is derived from an EMBL/GenBank/DDBJ whole genome shotgun (WGS) entry which is preliminary data.</text>
</comment>
<name>A0ABP0FIY1_CLALP</name>
<evidence type="ECO:0000313" key="2">
    <source>
        <dbReference type="EMBL" id="CAK8678003.1"/>
    </source>
</evidence>
<keyword evidence="3" id="KW-1185">Reference proteome</keyword>
<proteinExistence type="predicted"/>
<evidence type="ECO:0000313" key="3">
    <source>
        <dbReference type="Proteomes" id="UP001642483"/>
    </source>
</evidence>
<accession>A0ABP0FIY1</accession>
<reference evidence="2 3" key="1">
    <citation type="submission" date="2024-02" db="EMBL/GenBank/DDBJ databases">
        <authorList>
            <person name="Daric V."/>
            <person name="Darras S."/>
        </authorList>
    </citation>
    <scope>NUCLEOTIDE SEQUENCE [LARGE SCALE GENOMIC DNA]</scope>
</reference>
<sequence length="210" mass="23837">MVGRGFPRAFTPVNIQSGFKVAGIYPLDSDIFTDAEFLPSDVNDRSIPMDVADSASTQPTDQQATSQQHQISDRSSSSTIDCLMNVTLESIKPFTKAAPRKRKSNINRGRTRILTDTSEKQELMAQIEKKKKTNGDVTFKFLKRSSHSKLVSERPSFIFPMDTDESEFTQNLKDIVFKWPVPLNRRGRKRSQQKFVFPVDLSGYNPQKID</sequence>
<feature type="region of interest" description="Disordered" evidence="1">
    <location>
        <begin position="43"/>
        <end position="77"/>
    </location>
</feature>
<dbReference type="EMBL" id="CAWYQH010000046">
    <property type="protein sequence ID" value="CAK8678003.1"/>
    <property type="molecule type" value="Genomic_DNA"/>
</dbReference>
<organism evidence="2 3">
    <name type="scientific">Clavelina lepadiformis</name>
    <name type="common">Light-bulb sea squirt</name>
    <name type="synonym">Ascidia lepadiformis</name>
    <dbReference type="NCBI Taxonomy" id="159417"/>
    <lineage>
        <taxon>Eukaryota</taxon>
        <taxon>Metazoa</taxon>
        <taxon>Chordata</taxon>
        <taxon>Tunicata</taxon>
        <taxon>Ascidiacea</taxon>
        <taxon>Aplousobranchia</taxon>
        <taxon>Clavelinidae</taxon>
        <taxon>Clavelina</taxon>
    </lineage>
</organism>
<evidence type="ECO:0000256" key="1">
    <source>
        <dbReference type="SAM" id="MobiDB-lite"/>
    </source>
</evidence>
<dbReference type="Proteomes" id="UP001642483">
    <property type="component" value="Unassembled WGS sequence"/>
</dbReference>
<protein>
    <submittedName>
        <fullName evidence="2">Uncharacterized protein</fullName>
    </submittedName>
</protein>
<feature type="compositionally biased region" description="Polar residues" evidence="1">
    <location>
        <begin position="54"/>
        <end position="77"/>
    </location>
</feature>
<gene>
    <name evidence="2" type="ORF">CVLEPA_LOCUS7969</name>
</gene>